<keyword evidence="1 4" id="KW-0645">Protease</keyword>
<dbReference type="Gene3D" id="2.40.128.50">
    <property type="match status" value="2"/>
</dbReference>
<dbReference type="Pfam" id="PF07930">
    <property type="entry name" value="DAP_B"/>
    <property type="match status" value="1"/>
</dbReference>
<dbReference type="PANTHER" id="PTHR46825">
    <property type="entry name" value="D-ALANYL-D-ALANINE-CARBOXYPEPTIDASE/ENDOPEPTIDASE AMPH"/>
    <property type="match status" value="1"/>
</dbReference>
<evidence type="ECO:0000256" key="1">
    <source>
        <dbReference type="ARBA" id="ARBA00022438"/>
    </source>
</evidence>
<dbReference type="GO" id="GO:0004177">
    <property type="term" value="F:aminopeptidase activity"/>
    <property type="evidence" value="ECO:0007669"/>
    <property type="project" value="UniProtKB-KW"/>
</dbReference>
<dbReference type="InterPro" id="IPR050491">
    <property type="entry name" value="AmpC-like"/>
</dbReference>
<gene>
    <name evidence="4" type="ORF">G6N74_25745</name>
</gene>
<sequence>MSNLHFAELELALDALPRLYPGPGGTAGVVSEGRIIAAKAWGYADLTRHRPMETGTRLPICSITKQFTCGVLISLFAHPDRLDAGVARLLPRFKEALPSIEELCNNQSGLRDYWALTVLLGASAGQIFDREDAIRMFTTMERSHFAPGTRYSYSNGNFRLLAEMIEAESGRPLECHYRDVIWKPAGMETAISAPDTRFPVDDVIGYEGNAASGFFPAANGIYWVGDAGISASLKDMLAYERWIDKYRDDADALYARLARPVKFRDGTPAAYGFGVAHGKLGDFETTGHGGALRGFRAHRLHVASERLSVFVAFNHEADAHHAALHLGRAALGIPQQRTAAVDESWRGQWTCSETGLICRVDTGETGATLNFATGREKLTSASDRSLHGPITSMTRTGTTLTMSRPKENLVSRLMPLERVETADAIEIAGRYACDELDAAMIIETADCGVYSRFEGFLGVGPMELVSPAGPDTWTVATRRTLDAPAPGEWTLSIRRGMNGAVAGCVLGCWLAHGLRYRKVS</sequence>
<dbReference type="InterPro" id="IPR001466">
    <property type="entry name" value="Beta-lactam-related"/>
</dbReference>
<protein>
    <submittedName>
        <fullName evidence="4">D-aminopeptidase</fullName>
        <ecNumber evidence="4">3.4.11.19</ecNumber>
    </submittedName>
</protein>
<dbReference type="SUPFAM" id="SSF50886">
    <property type="entry name" value="D-aminopeptidase, middle and C-terminal domains"/>
    <property type="match status" value="2"/>
</dbReference>
<dbReference type="PANTHER" id="PTHR46825:SF9">
    <property type="entry name" value="BETA-LACTAMASE-RELATED DOMAIN-CONTAINING PROTEIN"/>
    <property type="match status" value="1"/>
</dbReference>
<dbReference type="AlphaFoldDB" id="A0A7C9RBF9"/>
<accession>A0A7C9RBF9</accession>
<dbReference type="SUPFAM" id="SSF56601">
    <property type="entry name" value="beta-lactamase/transpeptidase-like"/>
    <property type="match status" value="1"/>
</dbReference>
<comment type="caution">
    <text evidence="4">The sequence shown here is derived from an EMBL/GenBank/DDBJ whole genome shotgun (WGS) entry which is preliminary data.</text>
</comment>
<organism evidence="4 5">
    <name type="scientific">Mesorhizobium zhangyense</name>
    <dbReference type="NCBI Taxonomy" id="1776730"/>
    <lineage>
        <taxon>Bacteria</taxon>
        <taxon>Pseudomonadati</taxon>
        <taxon>Pseudomonadota</taxon>
        <taxon>Alphaproteobacteria</taxon>
        <taxon>Hyphomicrobiales</taxon>
        <taxon>Phyllobacteriaceae</taxon>
        <taxon>Mesorhizobium</taxon>
    </lineage>
</organism>
<evidence type="ECO:0000313" key="5">
    <source>
        <dbReference type="Proteomes" id="UP000481252"/>
    </source>
</evidence>
<dbReference type="InterPro" id="IPR012338">
    <property type="entry name" value="Beta-lactam/transpept-like"/>
</dbReference>
<evidence type="ECO:0000313" key="4">
    <source>
        <dbReference type="EMBL" id="NGN44477.1"/>
    </source>
</evidence>
<keyword evidence="1 4" id="KW-0031">Aminopeptidase</keyword>
<feature type="domain" description="D-aminopeptidase" evidence="3">
    <location>
        <begin position="341"/>
        <end position="516"/>
    </location>
</feature>
<dbReference type="InterPro" id="IPR027279">
    <property type="entry name" value="D_amino_pept/lipop_sf"/>
</dbReference>
<keyword evidence="5" id="KW-1185">Reference proteome</keyword>
<dbReference type="Pfam" id="PF00144">
    <property type="entry name" value="Beta-lactamase"/>
    <property type="match status" value="1"/>
</dbReference>
<proteinExistence type="predicted"/>
<keyword evidence="4" id="KW-0378">Hydrolase</keyword>
<dbReference type="InterPro" id="IPR012856">
    <property type="entry name" value="DAP_B_dom"/>
</dbReference>
<dbReference type="EC" id="3.4.11.19" evidence="4"/>
<dbReference type="NCBIfam" id="NF009622">
    <property type="entry name" value="PRK13128.1"/>
    <property type="match status" value="1"/>
</dbReference>
<reference evidence="4 5" key="1">
    <citation type="submission" date="2020-02" db="EMBL/GenBank/DDBJ databases">
        <title>Genome sequence of the type strain CGMCC 1.15528 of Mesorhizobium zhangyense.</title>
        <authorList>
            <person name="Gao J."/>
            <person name="Sun J."/>
        </authorList>
    </citation>
    <scope>NUCLEOTIDE SEQUENCE [LARGE SCALE GENOMIC DNA]</scope>
    <source>
        <strain evidence="4 5">CGMCC 1.15528</strain>
    </source>
</reference>
<dbReference type="Proteomes" id="UP000481252">
    <property type="component" value="Unassembled WGS sequence"/>
</dbReference>
<dbReference type="Gene3D" id="3.40.710.10">
    <property type="entry name" value="DD-peptidase/beta-lactamase superfamily"/>
    <property type="match status" value="1"/>
</dbReference>
<dbReference type="RefSeq" id="WP_165120859.1">
    <property type="nucleotide sequence ID" value="NZ_JAAKZG010000016.1"/>
</dbReference>
<name>A0A7C9RBF9_9HYPH</name>
<evidence type="ECO:0000259" key="3">
    <source>
        <dbReference type="Pfam" id="PF07930"/>
    </source>
</evidence>
<feature type="domain" description="Beta-lactamase-related" evidence="2">
    <location>
        <begin position="23"/>
        <end position="323"/>
    </location>
</feature>
<evidence type="ECO:0000259" key="2">
    <source>
        <dbReference type="Pfam" id="PF00144"/>
    </source>
</evidence>
<dbReference type="EMBL" id="JAAKZG010000016">
    <property type="protein sequence ID" value="NGN44477.1"/>
    <property type="molecule type" value="Genomic_DNA"/>
</dbReference>